<dbReference type="PANTHER" id="PTHR43168:SF2">
    <property type="entry name" value="LARGE RIBOSOMAL SUBUNIT PROTEIN BL33C"/>
    <property type="match status" value="1"/>
</dbReference>
<comment type="caution">
    <text evidence="6">The sequence shown here is derived from an EMBL/GenBank/DDBJ whole genome shotgun (WGS) entry which is preliminary data.</text>
</comment>
<dbReference type="Pfam" id="PF00471">
    <property type="entry name" value="Ribosomal_L33"/>
    <property type="match status" value="1"/>
</dbReference>
<dbReference type="Gene3D" id="2.20.28.120">
    <property type="entry name" value="Ribosomal protein L33"/>
    <property type="match status" value="1"/>
</dbReference>
<dbReference type="InterPro" id="IPR018264">
    <property type="entry name" value="Ribosomal_bL33_CS"/>
</dbReference>
<evidence type="ECO:0000256" key="2">
    <source>
        <dbReference type="ARBA" id="ARBA00022980"/>
    </source>
</evidence>
<dbReference type="PANTHER" id="PTHR43168">
    <property type="entry name" value="50S RIBOSOMAL PROTEIN L33, CHLOROPLASTIC"/>
    <property type="match status" value="1"/>
</dbReference>
<evidence type="ECO:0000313" key="6">
    <source>
        <dbReference type="EMBL" id="OGK39624.1"/>
    </source>
</evidence>
<dbReference type="InterPro" id="IPR011332">
    <property type="entry name" value="Ribosomal_zn-bd"/>
</dbReference>
<evidence type="ECO:0000313" key="7">
    <source>
        <dbReference type="Proteomes" id="UP000179024"/>
    </source>
</evidence>
<organism evidence="6 7">
    <name type="scientific">Candidatus Roizmanbacteria bacterium RIFCSPHIGHO2_12_FULL_44_10</name>
    <dbReference type="NCBI Taxonomy" id="1802054"/>
    <lineage>
        <taxon>Bacteria</taxon>
        <taxon>Candidatus Roizmaniibacteriota</taxon>
    </lineage>
</organism>
<name>A0A1F7I8D0_9BACT</name>
<sequence>MAKKGQRTKIGLQCTVCKKTNYITERNKVNTPDKITLIKYCNRCKKRTPHKEAKKLD</sequence>
<dbReference type="InterPro" id="IPR038584">
    <property type="entry name" value="Ribosomal_bL33_sf"/>
</dbReference>
<evidence type="ECO:0000256" key="3">
    <source>
        <dbReference type="ARBA" id="ARBA00023274"/>
    </source>
</evidence>
<comment type="similarity">
    <text evidence="1 5">Belongs to the bacterial ribosomal protein bL33 family.</text>
</comment>
<dbReference type="NCBIfam" id="NF001860">
    <property type="entry name" value="PRK00595.1"/>
    <property type="match status" value="1"/>
</dbReference>
<protein>
    <recommendedName>
        <fullName evidence="4 5">Large ribosomal subunit protein bL33</fullName>
    </recommendedName>
</protein>
<dbReference type="PROSITE" id="PS00582">
    <property type="entry name" value="RIBOSOMAL_L33"/>
    <property type="match status" value="1"/>
</dbReference>
<keyword evidence="3 5" id="KW-0687">Ribonucleoprotein</keyword>
<dbReference type="GO" id="GO:0006412">
    <property type="term" value="P:translation"/>
    <property type="evidence" value="ECO:0007669"/>
    <property type="project" value="UniProtKB-UniRule"/>
</dbReference>
<evidence type="ECO:0000256" key="5">
    <source>
        <dbReference type="HAMAP-Rule" id="MF_00294"/>
    </source>
</evidence>
<dbReference type="NCBIfam" id="NF001764">
    <property type="entry name" value="PRK00504.1"/>
    <property type="match status" value="1"/>
</dbReference>
<dbReference type="GO" id="GO:0005840">
    <property type="term" value="C:ribosome"/>
    <property type="evidence" value="ECO:0007669"/>
    <property type="project" value="UniProtKB-KW"/>
</dbReference>
<proteinExistence type="inferred from homology"/>
<dbReference type="GO" id="GO:0005737">
    <property type="term" value="C:cytoplasm"/>
    <property type="evidence" value="ECO:0007669"/>
    <property type="project" value="UniProtKB-ARBA"/>
</dbReference>
<dbReference type="GO" id="GO:0003735">
    <property type="term" value="F:structural constituent of ribosome"/>
    <property type="evidence" value="ECO:0007669"/>
    <property type="project" value="InterPro"/>
</dbReference>
<dbReference type="AlphaFoldDB" id="A0A1F7I8D0"/>
<reference evidence="6 7" key="1">
    <citation type="journal article" date="2016" name="Nat. Commun.">
        <title>Thousands of microbial genomes shed light on interconnected biogeochemical processes in an aquifer system.</title>
        <authorList>
            <person name="Anantharaman K."/>
            <person name="Brown C.T."/>
            <person name="Hug L.A."/>
            <person name="Sharon I."/>
            <person name="Castelle C.J."/>
            <person name="Probst A.J."/>
            <person name="Thomas B.C."/>
            <person name="Singh A."/>
            <person name="Wilkins M.J."/>
            <person name="Karaoz U."/>
            <person name="Brodie E.L."/>
            <person name="Williams K.H."/>
            <person name="Hubbard S.S."/>
            <person name="Banfield J.F."/>
        </authorList>
    </citation>
    <scope>NUCLEOTIDE SEQUENCE [LARGE SCALE GENOMIC DNA]</scope>
</reference>
<evidence type="ECO:0000256" key="1">
    <source>
        <dbReference type="ARBA" id="ARBA00007596"/>
    </source>
</evidence>
<evidence type="ECO:0000256" key="4">
    <source>
        <dbReference type="ARBA" id="ARBA00035176"/>
    </source>
</evidence>
<dbReference type="EMBL" id="MGAE01000015">
    <property type="protein sequence ID" value="OGK39624.1"/>
    <property type="molecule type" value="Genomic_DNA"/>
</dbReference>
<keyword evidence="2 5" id="KW-0689">Ribosomal protein</keyword>
<dbReference type="InterPro" id="IPR001705">
    <property type="entry name" value="Ribosomal_bL33"/>
</dbReference>
<dbReference type="HAMAP" id="MF_00294">
    <property type="entry name" value="Ribosomal_bL33"/>
    <property type="match status" value="1"/>
</dbReference>
<dbReference type="NCBIfam" id="TIGR01023">
    <property type="entry name" value="rpmG_bact"/>
    <property type="match status" value="1"/>
</dbReference>
<dbReference type="GO" id="GO:1990904">
    <property type="term" value="C:ribonucleoprotein complex"/>
    <property type="evidence" value="ECO:0007669"/>
    <property type="project" value="UniProtKB-KW"/>
</dbReference>
<dbReference type="SUPFAM" id="SSF57829">
    <property type="entry name" value="Zn-binding ribosomal proteins"/>
    <property type="match status" value="1"/>
</dbReference>
<gene>
    <name evidence="5" type="primary">rpmG</name>
    <name evidence="6" type="ORF">A3F34_02995</name>
</gene>
<accession>A0A1F7I8D0</accession>
<dbReference type="Proteomes" id="UP000179024">
    <property type="component" value="Unassembled WGS sequence"/>
</dbReference>